<dbReference type="PROSITE" id="PS50928">
    <property type="entry name" value="ABC_TM1"/>
    <property type="match status" value="1"/>
</dbReference>
<dbReference type="InterPro" id="IPR035906">
    <property type="entry name" value="MetI-like_sf"/>
</dbReference>
<proteinExistence type="inferred from homology"/>
<evidence type="ECO:0000256" key="7">
    <source>
        <dbReference type="RuleBase" id="RU363032"/>
    </source>
</evidence>
<evidence type="ECO:0000256" key="6">
    <source>
        <dbReference type="ARBA" id="ARBA00023136"/>
    </source>
</evidence>
<gene>
    <name evidence="10" type="ORF">E1283_04205</name>
</gene>
<dbReference type="Proteomes" id="UP000295345">
    <property type="component" value="Unassembled WGS sequence"/>
</dbReference>
<keyword evidence="2 7" id="KW-0813">Transport</keyword>
<keyword evidence="5 7" id="KW-1133">Transmembrane helix</keyword>
<dbReference type="OrthoDB" id="3210259at2"/>
<evidence type="ECO:0000313" key="11">
    <source>
        <dbReference type="Proteomes" id="UP000295345"/>
    </source>
</evidence>
<feature type="domain" description="ABC transmembrane type-1" evidence="9">
    <location>
        <begin position="97"/>
        <end position="311"/>
    </location>
</feature>
<dbReference type="RefSeq" id="WP_132816494.1">
    <property type="nucleotide sequence ID" value="NZ_SMKI01000027.1"/>
</dbReference>
<dbReference type="GO" id="GO:0005886">
    <property type="term" value="C:plasma membrane"/>
    <property type="evidence" value="ECO:0007669"/>
    <property type="project" value="UniProtKB-SubCell"/>
</dbReference>
<comment type="caution">
    <text evidence="10">The sequence shown here is derived from an EMBL/GenBank/DDBJ whole genome shotgun (WGS) entry which is preliminary data.</text>
</comment>
<organism evidence="10 11">
    <name type="scientific">Streptomyces hainanensis</name>
    <dbReference type="NCBI Taxonomy" id="402648"/>
    <lineage>
        <taxon>Bacteria</taxon>
        <taxon>Bacillati</taxon>
        <taxon>Actinomycetota</taxon>
        <taxon>Actinomycetes</taxon>
        <taxon>Kitasatosporales</taxon>
        <taxon>Streptomycetaceae</taxon>
        <taxon>Streptomyces</taxon>
    </lineage>
</organism>
<dbReference type="InterPro" id="IPR000515">
    <property type="entry name" value="MetI-like"/>
</dbReference>
<keyword evidence="3" id="KW-1003">Cell membrane</keyword>
<dbReference type="GO" id="GO:0055085">
    <property type="term" value="P:transmembrane transport"/>
    <property type="evidence" value="ECO:0007669"/>
    <property type="project" value="InterPro"/>
</dbReference>
<feature type="transmembrane region" description="Helical" evidence="7">
    <location>
        <begin position="182"/>
        <end position="206"/>
    </location>
</feature>
<name>A0A4R4TUE8_9ACTN</name>
<evidence type="ECO:0000256" key="3">
    <source>
        <dbReference type="ARBA" id="ARBA00022475"/>
    </source>
</evidence>
<comment type="subcellular location">
    <subcellularLocation>
        <location evidence="1 7">Cell membrane</location>
        <topology evidence="1 7">Multi-pass membrane protein</topology>
    </subcellularLocation>
</comment>
<feature type="transmembrane region" description="Helical" evidence="7">
    <location>
        <begin position="100"/>
        <end position="126"/>
    </location>
</feature>
<feature type="transmembrane region" description="Helical" evidence="7">
    <location>
        <begin position="290"/>
        <end position="310"/>
    </location>
</feature>
<sequence>MSIATTRSTATARSAEAGRRRPGAGRLGRQTRHGWAFLAPFLGLFLLFEAIPIGYALVQSLREKQWSGLGLDGPVERFAGLANYRRVLEDGEVIDGVLRMFLYGVVQVPVMLLLALAMALLFDAGVARGRRFFQFSAFLPHAVPGIVAAVLWAYLYVPGISPVVGLLQDVNIEVDFLGPDTVLWSIANIATWQWTGYNMLIIFAALQALPRELFEAARVDGAGGWGIAWRIKIPLVRPSLVLTALFSVIGTLQLFAEPMVVRSLTANVTATYTPNMAGYAQAFGLNDPNYAAAIAVSLAIVAFALSYGLMRAAQRGVDS</sequence>
<keyword evidence="4 7" id="KW-0812">Transmembrane</keyword>
<protein>
    <submittedName>
        <fullName evidence="10">Sugar ABC transporter permease</fullName>
    </submittedName>
</protein>
<dbReference type="PANTHER" id="PTHR43227">
    <property type="entry name" value="BLL4140 PROTEIN"/>
    <property type="match status" value="1"/>
</dbReference>
<accession>A0A4R4TUE8</accession>
<dbReference type="Pfam" id="PF00528">
    <property type="entry name" value="BPD_transp_1"/>
    <property type="match status" value="1"/>
</dbReference>
<dbReference type="CDD" id="cd06261">
    <property type="entry name" value="TM_PBP2"/>
    <property type="match status" value="1"/>
</dbReference>
<evidence type="ECO:0000259" key="9">
    <source>
        <dbReference type="PROSITE" id="PS50928"/>
    </source>
</evidence>
<feature type="transmembrane region" description="Helical" evidence="7">
    <location>
        <begin position="239"/>
        <end position="256"/>
    </location>
</feature>
<dbReference type="AlphaFoldDB" id="A0A4R4TUE8"/>
<feature type="region of interest" description="Disordered" evidence="8">
    <location>
        <begin position="1"/>
        <end position="27"/>
    </location>
</feature>
<dbReference type="SUPFAM" id="SSF161098">
    <property type="entry name" value="MetI-like"/>
    <property type="match status" value="1"/>
</dbReference>
<evidence type="ECO:0000256" key="8">
    <source>
        <dbReference type="SAM" id="MobiDB-lite"/>
    </source>
</evidence>
<dbReference type="Gene3D" id="1.10.3720.10">
    <property type="entry name" value="MetI-like"/>
    <property type="match status" value="1"/>
</dbReference>
<reference evidence="10 11" key="1">
    <citation type="submission" date="2019-03" db="EMBL/GenBank/DDBJ databases">
        <title>Draft genome sequences of novel Actinobacteria.</title>
        <authorList>
            <person name="Sahin N."/>
            <person name="Ay H."/>
            <person name="Saygin H."/>
        </authorList>
    </citation>
    <scope>NUCLEOTIDE SEQUENCE [LARGE SCALE GENOMIC DNA]</scope>
    <source>
        <strain evidence="10 11">DSM 41900</strain>
    </source>
</reference>
<keyword evidence="11" id="KW-1185">Reference proteome</keyword>
<evidence type="ECO:0000256" key="1">
    <source>
        <dbReference type="ARBA" id="ARBA00004651"/>
    </source>
</evidence>
<dbReference type="PANTHER" id="PTHR43227:SF8">
    <property type="entry name" value="DIACETYLCHITOBIOSE UPTAKE SYSTEM PERMEASE PROTEIN DASB"/>
    <property type="match status" value="1"/>
</dbReference>
<keyword evidence="6 7" id="KW-0472">Membrane</keyword>
<dbReference type="EMBL" id="SMKI01000027">
    <property type="protein sequence ID" value="TDC78783.1"/>
    <property type="molecule type" value="Genomic_DNA"/>
</dbReference>
<evidence type="ECO:0000256" key="4">
    <source>
        <dbReference type="ARBA" id="ARBA00022692"/>
    </source>
</evidence>
<evidence type="ECO:0000256" key="5">
    <source>
        <dbReference type="ARBA" id="ARBA00022989"/>
    </source>
</evidence>
<feature type="transmembrane region" description="Helical" evidence="7">
    <location>
        <begin position="138"/>
        <end position="157"/>
    </location>
</feature>
<evidence type="ECO:0000313" key="10">
    <source>
        <dbReference type="EMBL" id="TDC78783.1"/>
    </source>
</evidence>
<feature type="transmembrane region" description="Helical" evidence="7">
    <location>
        <begin position="35"/>
        <end position="58"/>
    </location>
</feature>
<dbReference type="InterPro" id="IPR050809">
    <property type="entry name" value="UgpAE/MalFG_permease"/>
</dbReference>
<evidence type="ECO:0000256" key="2">
    <source>
        <dbReference type="ARBA" id="ARBA00022448"/>
    </source>
</evidence>
<comment type="similarity">
    <text evidence="7">Belongs to the binding-protein-dependent transport system permease family.</text>
</comment>
<feature type="compositionally biased region" description="Low complexity" evidence="8">
    <location>
        <begin position="1"/>
        <end position="15"/>
    </location>
</feature>